<dbReference type="EMBL" id="JAULBC010000001">
    <property type="protein sequence ID" value="MEX6686876.1"/>
    <property type="molecule type" value="Genomic_DNA"/>
</dbReference>
<keyword evidence="3" id="KW-1185">Reference proteome</keyword>
<comment type="caution">
    <text evidence="2">The sequence shown here is derived from an EMBL/GenBank/DDBJ whole genome shotgun (WGS) entry which is preliminary data.</text>
</comment>
<evidence type="ECO:0000313" key="3">
    <source>
        <dbReference type="Proteomes" id="UP001560573"/>
    </source>
</evidence>
<name>A0ABV3ZAI3_9BACT</name>
<feature type="transmembrane region" description="Helical" evidence="1">
    <location>
        <begin position="79"/>
        <end position="96"/>
    </location>
</feature>
<organism evidence="2 3">
    <name type="scientific">Danxiaibacter flavus</name>
    <dbReference type="NCBI Taxonomy" id="3049108"/>
    <lineage>
        <taxon>Bacteria</taxon>
        <taxon>Pseudomonadati</taxon>
        <taxon>Bacteroidota</taxon>
        <taxon>Chitinophagia</taxon>
        <taxon>Chitinophagales</taxon>
        <taxon>Chitinophagaceae</taxon>
        <taxon>Danxiaibacter</taxon>
    </lineage>
</organism>
<sequence>MFKKDNLLYGVILGLFAPVAGMIAFYFWKFSSVSFTDFIKFLGIEKKIITSMVSVSLFMNAVLFTIYINRKKDSTAKGIFYITCVYAIATLLLKLVF</sequence>
<evidence type="ECO:0008006" key="4">
    <source>
        <dbReference type="Google" id="ProtNLM"/>
    </source>
</evidence>
<dbReference type="RefSeq" id="WP_369328272.1">
    <property type="nucleotide sequence ID" value="NZ_JAULBC010000001.1"/>
</dbReference>
<keyword evidence="1" id="KW-0472">Membrane</keyword>
<reference evidence="2 3" key="1">
    <citation type="submission" date="2023-07" db="EMBL/GenBank/DDBJ databases">
        <authorList>
            <person name="Lian W.-H."/>
        </authorList>
    </citation>
    <scope>NUCLEOTIDE SEQUENCE [LARGE SCALE GENOMIC DNA]</scope>
    <source>
        <strain evidence="2 3">SYSU DXS3180</strain>
    </source>
</reference>
<accession>A0ABV3ZAI3</accession>
<evidence type="ECO:0000256" key="1">
    <source>
        <dbReference type="SAM" id="Phobius"/>
    </source>
</evidence>
<dbReference type="Proteomes" id="UP001560573">
    <property type="component" value="Unassembled WGS sequence"/>
</dbReference>
<protein>
    <recommendedName>
        <fullName evidence="4">Stationary phase survival protein SurE</fullName>
    </recommendedName>
</protein>
<feature type="transmembrane region" description="Helical" evidence="1">
    <location>
        <begin position="48"/>
        <end position="67"/>
    </location>
</feature>
<gene>
    <name evidence="2" type="ORF">QTN47_05190</name>
</gene>
<evidence type="ECO:0000313" key="2">
    <source>
        <dbReference type="EMBL" id="MEX6686876.1"/>
    </source>
</evidence>
<proteinExistence type="predicted"/>
<feature type="transmembrane region" description="Helical" evidence="1">
    <location>
        <begin position="7"/>
        <end position="28"/>
    </location>
</feature>
<keyword evidence="1" id="KW-0812">Transmembrane</keyword>
<keyword evidence="1" id="KW-1133">Transmembrane helix</keyword>